<evidence type="ECO:0000313" key="3">
    <source>
        <dbReference type="EMBL" id="RFC63741.1"/>
    </source>
</evidence>
<gene>
    <name evidence="3" type="ORF">DYI37_09605</name>
</gene>
<sequence length="82" mass="8494">MRGMAEGLKLASEFAAGIIVGGGIGFLIDRTAGIAPFGLIVFLMFGFAAGIRNVLRHVSPKPPTAAPQATADAERAEKPRNS</sequence>
<dbReference type="OrthoDB" id="15401at2"/>
<feature type="transmembrane region" description="Helical" evidence="2">
    <location>
        <begin position="7"/>
        <end position="28"/>
    </location>
</feature>
<dbReference type="AlphaFoldDB" id="A0A371X3D3"/>
<evidence type="ECO:0000256" key="1">
    <source>
        <dbReference type="SAM" id="MobiDB-lite"/>
    </source>
</evidence>
<proteinExistence type="predicted"/>
<evidence type="ECO:0000256" key="2">
    <source>
        <dbReference type="SAM" id="Phobius"/>
    </source>
</evidence>
<keyword evidence="2" id="KW-0812">Transmembrane</keyword>
<keyword evidence="2" id="KW-1133">Transmembrane helix</keyword>
<dbReference type="InterPro" id="IPR032820">
    <property type="entry name" value="ATPase_put"/>
</dbReference>
<reference evidence="3 4" key="1">
    <citation type="submission" date="2018-08" db="EMBL/GenBank/DDBJ databases">
        <title>Fulvimarina sp. 85, whole genome shotgun sequence.</title>
        <authorList>
            <person name="Tuo L."/>
        </authorList>
    </citation>
    <scope>NUCLEOTIDE SEQUENCE [LARGE SCALE GENOMIC DNA]</scope>
    <source>
        <strain evidence="3 4">85</strain>
    </source>
</reference>
<dbReference type="Pfam" id="PF09527">
    <property type="entry name" value="ATPase_gene1"/>
    <property type="match status" value="1"/>
</dbReference>
<dbReference type="Proteomes" id="UP000264310">
    <property type="component" value="Unassembled WGS sequence"/>
</dbReference>
<evidence type="ECO:0008006" key="5">
    <source>
        <dbReference type="Google" id="ProtNLM"/>
    </source>
</evidence>
<organism evidence="3 4">
    <name type="scientific">Fulvimarina endophytica</name>
    <dbReference type="NCBI Taxonomy" id="2293836"/>
    <lineage>
        <taxon>Bacteria</taxon>
        <taxon>Pseudomonadati</taxon>
        <taxon>Pseudomonadota</taxon>
        <taxon>Alphaproteobacteria</taxon>
        <taxon>Hyphomicrobiales</taxon>
        <taxon>Aurantimonadaceae</taxon>
        <taxon>Fulvimarina</taxon>
    </lineage>
</organism>
<dbReference type="EMBL" id="QURL01000004">
    <property type="protein sequence ID" value="RFC63741.1"/>
    <property type="molecule type" value="Genomic_DNA"/>
</dbReference>
<keyword evidence="2" id="KW-0472">Membrane</keyword>
<feature type="region of interest" description="Disordered" evidence="1">
    <location>
        <begin position="59"/>
        <end position="82"/>
    </location>
</feature>
<evidence type="ECO:0000313" key="4">
    <source>
        <dbReference type="Proteomes" id="UP000264310"/>
    </source>
</evidence>
<comment type="caution">
    <text evidence="3">The sequence shown here is derived from an EMBL/GenBank/DDBJ whole genome shotgun (WGS) entry which is preliminary data.</text>
</comment>
<feature type="compositionally biased region" description="Basic and acidic residues" evidence="1">
    <location>
        <begin position="72"/>
        <end position="82"/>
    </location>
</feature>
<name>A0A371X3D3_9HYPH</name>
<protein>
    <recommendedName>
        <fullName evidence="5">ATP synthase protein I</fullName>
    </recommendedName>
</protein>
<feature type="transmembrane region" description="Helical" evidence="2">
    <location>
        <begin position="34"/>
        <end position="55"/>
    </location>
</feature>
<keyword evidence="4" id="KW-1185">Reference proteome</keyword>
<accession>A0A371X3D3</accession>